<comment type="caution">
    <text evidence="1">The sequence shown here is derived from an EMBL/GenBank/DDBJ whole genome shotgun (WGS) entry which is preliminary data.</text>
</comment>
<dbReference type="PANTHER" id="PTHR41260:SF1">
    <property type="entry name" value="PROTEIN ECSC"/>
    <property type="match status" value="1"/>
</dbReference>
<dbReference type="AlphaFoldDB" id="A0A5R9L2Y2"/>
<dbReference type="OrthoDB" id="1705901at2"/>
<dbReference type="RefSeq" id="WP_138363821.1">
    <property type="nucleotide sequence ID" value="NZ_VCEJ01000002.1"/>
</dbReference>
<dbReference type="PANTHER" id="PTHR41260">
    <property type="entry name" value="PROTEIN ECSC"/>
    <property type="match status" value="1"/>
</dbReference>
<gene>
    <name evidence="1" type="ORF">FEN17_03025</name>
</gene>
<dbReference type="Pfam" id="PF12787">
    <property type="entry name" value="EcsC"/>
    <property type="match status" value="1"/>
</dbReference>
<proteinExistence type="predicted"/>
<name>A0A5R9L2Y2_9BACT</name>
<dbReference type="InterPro" id="IPR024787">
    <property type="entry name" value="EcsC"/>
</dbReference>
<keyword evidence="2" id="KW-1185">Reference proteome</keyword>
<organism evidence="1 2">
    <name type="scientific">Dyadobacter luticola</name>
    <dbReference type="NCBI Taxonomy" id="1979387"/>
    <lineage>
        <taxon>Bacteria</taxon>
        <taxon>Pseudomonadati</taxon>
        <taxon>Bacteroidota</taxon>
        <taxon>Cytophagia</taxon>
        <taxon>Cytophagales</taxon>
        <taxon>Spirosomataceae</taxon>
        <taxon>Dyadobacter</taxon>
    </lineage>
</organism>
<dbReference type="EMBL" id="VCEJ01000002">
    <property type="protein sequence ID" value="TLV02610.1"/>
    <property type="molecule type" value="Genomic_DNA"/>
</dbReference>
<dbReference type="Proteomes" id="UP000306402">
    <property type="component" value="Unassembled WGS sequence"/>
</dbReference>
<sequence>MHLTTYEEKVTQDLLKWRRKMQKQPNLADRTSKAVQDKINDIIPDKIHEAITATIKQMTRAVLTGAEFTTSSQPMVTSLEEIETAVQRRIDFYKKAGAAEGGITGAGGFWLALAEFPILIGIKMKLLFEIAALYGRPINDYKERLFILHIFQLAFSSQKQRQRVYDQMTDWNVKSSTLPDDIHQFDWKSFQQEYRDYIDLAKMAQLIPGIGAAVGVIVNYRLLDKLGKTAMNAYRMRWLEDKALPDGRSPATLPLTF</sequence>
<evidence type="ECO:0000313" key="2">
    <source>
        <dbReference type="Proteomes" id="UP000306402"/>
    </source>
</evidence>
<accession>A0A5R9L2Y2</accession>
<reference evidence="1 2" key="1">
    <citation type="submission" date="2019-05" db="EMBL/GenBank/DDBJ databases">
        <authorList>
            <person name="Qu J.-H."/>
        </authorList>
    </citation>
    <scope>NUCLEOTIDE SEQUENCE [LARGE SCALE GENOMIC DNA]</scope>
    <source>
        <strain evidence="1 2">T17</strain>
    </source>
</reference>
<evidence type="ECO:0000313" key="1">
    <source>
        <dbReference type="EMBL" id="TLV02610.1"/>
    </source>
</evidence>
<protein>
    <submittedName>
        <fullName evidence="1">EcsC family protein</fullName>
    </submittedName>
</protein>